<dbReference type="FunFam" id="1.20.272.10:FF:000002">
    <property type="entry name" value="Replication factor C subunit 3"/>
    <property type="match status" value="1"/>
</dbReference>
<dbReference type="InterPro" id="IPR050238">
    <property type="entry name" value="DNA_Rep/Repair_Clamp_Loader"/>
</dbReference>
<organism evidence="7 8">
    <name type="scientific">Wickerhamiella sorbophila</name>
    <dbReference type="NCBI Taxonomy" id="45607"/>
    <lineage>
        <taxon>Eukaryota</taxon>
        <taxon>Fungi</taxon>
        <taxon>Dikarya</taxon>
        <taxon>Ascomycota</taxon>
        <taxon>Saccharomycotina</taxon>
        <taxon>Dipodascomycetes</taxon>
        <taxon>Dipodascales</taxon>
        <taxon>Trichomonascaceae</taxon>
        <taxon>Wickerhamiella</taxon>
    </lineage>
</organism>
<name>A0A2T0FN30_9ASCO</name>
<evidence type="ECO:0000256" key="1">
    <source>
        <dbReference type="ARBA" id="ARBA00004123"/>
    </source>
</evidence>
<dbReference type="CDD" id="cd00009">
    <property type="entry name" value="AAA"/>
    <property type="match status" value="1"/>
</dbReference>
<sequence>MLWVHKYRPTSLESLDYNEPLTETLRRLADKEDFPHLLVYGPPGAGKKTRVSCLLRELFGPSALKIKEEQRVLQAGTRKFDFVLVSSNHHIEINPAEAGNQDRVVVQELLKEIAQTQPVDVTAKHRFKVVVINEADSLTRDAQAALRRTMEIYSPNLRLILLANTTGSIMGPIKSRTLLVRVPAPTTEDIGNVLAKVADAQDVQLPQDDAARNQLWQNISEKSNRNLRRALLMLETMYARSEKIDASTQVPLTDWQLMIDRIAQSIVKSRTVQQLASVRKDYYELLTHCIPETVILKELLFALLPRVSAVAGKNIVDAAALYDHRLRLGNKGIYHLEAFTASTMRILEEA</sequence>
<comment type="caution">
    <text evidence="7">The sequence shown here is derived from an EMBL/GenBank/DDBJ whole genome shotgun (WGS) entry which is preliminary data.</text>
</comment>
<evidence type="ECO:0000256" key="3">
    <source>
        <dbReference type="ARBA" id="ARBA00022705"/>
    </source>
</evidence>
<dbReference type="Proteomes" id="UP000238350">
    <property type="component" value="Unassembled WGS sequence"/>
</dbReference>
<evidence type="ECO:0000313" key="7">
    <source>
        <dbReference type="EMBL" id="PRT56384.1"/>
    </source>
</evidence>
<dbReference type="EMBL" id="NDIQ01000022">
    <property type="protein sequence ID" value="PRT56384.1"/>
    <property type="molecule type" value="Genomic_DNA"/>
</dbReference>
<dbReference type="GO" id="GO:0031390">
    <property type="term" value="C:Ctf18 RFC-like complex"/>
    <property type="evidence" value="ECO:0007669"/>
    <property type="project" value="TreeGrafter"/>
</dbReference>
<feature type="domain" description="AAA+ ATPase" evidence="6">
    <location>
        <begin position="33"/>
        <end position="184"/>
    </location>
</feature>
<dbReference type="Gene3D" id="1.10.8.60">
    <property type="match status" value="1"/>
</dbReference>
<dbReference type="InterPro" id="IPR027417">
    <property type="entry name" value="P-loop_NTPase"/>
</dbReference>
<dbReference type="GO" id="GO:0005663">
    <property type="term" value="C:DNA replication factor C complex"/>
    <property type="evidence" value="ECO:0007669"/>
    <property type="project" value="TreeGrafter"/>
</dbReference>
<dbReference type="STRING" id="45607.A0A2T0FN30"/>
<dbReference type="OrthoDB" id="761538at2759"/>
<dbReference type="GO" id="GO:0003689">
    <property type="term" value="F:DNA clamp loader activity"/>
    <property type="evidence" value="ECO:0007669"/>
    <property type="project" value="TreeGrafter"/>
</dbReference>
<dbReference type="RefSeq" id="XP_024666329.1">
    <property type="nucleotide sequence ID" value="XM_024810561.1"/>
</dbReference>
<dbReference type="PANTHER" id="PTHR11669:SF1">
    <property type="entry name" value="REPLICATION FACTOR C SUBUNIT 3"/>
    <property type="match status" value="1"/>
</dbReference>
<dbReference type="InterPro" id="IPR008921">
    <property type="entry name" value="DNA_pol3_clamp-load_cplx_C"/>
</dbReference>
<evidence type="ECO:0000259" key="6">
    <source>
        <dbReference type="SMART" id="SM00382"/>
    </source>
</evidence>
<dbReference type="AlphaFoldDB" id="A0A2T0FN30"/>
<evidence type="ECO:0000313" key="8">
    <source>
        <dbReference type="Proteomes" id="UP000238350"/>
    </source>
</evidence>
<dbReference type="SMART" id="SM00382">
    <property type="entry name" value="AAA"/>
    <property type="match status" value="1"/>
</dbReference>
<dbReference type="Gene3D" id="1.20.272.10">
    <property type="match status" value="1"/>
</dbReference>
<dbReference type="SUPFAM" id="SSF52540">
    <property type="entry name" value="P-loop containing nucleoside triphosphate hydrolases"/>
    <property type="match status" value="1"/>
</dbReference>
<evidence type="ECO:0000256" key="2">
    <source>
        <dbReference type="ARBA" id="ARBA00005378"/>
    </source>
</evidence>
<dbReference type="Pfam" id="PF21960">
    <property type="entry name" value="RCF1-5-like_lid"/>
    <property type="match status" value="1"/>
</dbReference>
<dbReference type="GO" id="GO:0031389">
    <property type="term" value="C:Rad17 RFC-like complex"/>
    <property type="evidence" value="ECO:0007669"/>
    <property type="project" value="TreeGrafter"/>
</dbReference>
<evidence type="ECO:0000256" key="4">
    <source>
        <dbReference type="ARBA" id="ARBA00023242"/>
    </source>
</evidence>
<dbReference type="GO" id="GO:0031391">
    <property type="term" value="C:Elg1 RFC-like complex"/>
    <property type="evidence" value="ECO:0007669"/>
    <property type="project" value="TreeGrafter"/>
</dbReference>
<gene>
    <name evidence="7" type="ORF">B9G98_04004</name>
</gene>
<evidence type="ECO:0000256" key="5">
    <source>
        <dbReference type="ARBA" id="ARBA00070185"/>
    </source>
</evidence>
<accession>A0A2T0FN30</accession>
<keyword evidence="8" id="KW-1185">Reference proteome</keyword>
<keyword evidence="3" id="KW-0235">DNA replication</keyword>
<dbReference type="FunFam" id="1.10.8.60:FF:000030">
    <property type="entry name" value="replication factor C subunit 3"/>
    <property type="match status" value="1"/>
</dbReference>
<keyword evidence="4" id="KW-0539">Nucleus</keyword>
<dbReference type="PANTHER" id="PTHR11669">
    <property type="entry name" value="REPLICATION FACTOR C / DNA POLYMERASE III GAMMA-TAU SUBUNIT"/>
    <property type="match status" value="1"/>
</dbReference>
<dbReference type="InterPro" id="IPR003593">
    <property type="entry name" value="AAA+_ATPase"/>
</dbReference>
<dbReference type="Pfam" id="PF13177">
    <property type="entry name" value="DNA_pol3_delta2"/>
    <property type="match status" value="1"/>
</dbReference>
<dbReference type="GO" id="GO:0006271">
    <property type="term" value="P:DNA strand elongation involved in DNA replication"/>
    <property type="evidence" value="ECO:0007669"/>
    <property type="project" value="UniProtKB-ARBA"/>
</dbReference>
<comment type="similarity">
    <text evidence="2">Belongs to the activator 1 small subunits family.</text>
</comment>
<dbReference type="GO" id="GO:0003677">
    <property type="term" value="F:DNA binding"/>
    <property type="evidence" value="ECO:0007669"/>
    <property type="project" value="InterPro"/>
</dbReference>
<dbReference type="Gene3D" id="3.40.50.300">
    <property type="entry name" value="P-loop containing nucleotide triphosphate hydrolases"/>
    <property type="match status" value="1"/>
</dbReference>
<dbReference type="FunFam" id="3.40.50.300:FF:000136">
    <property type="entry name" value="Replication factor C subunit 5"/>
    <property type="match status" value="1"/>
</dbReference>
<dbReference type="Pfam" id="PF22534">
    <property type="entry name" value="RFC_C"/>
    <property type="match status" value="1"/>
</dbReference>
<comment type="subcellular location">
    <subcellularLocation>
        <location evidence="1">Nucleus</location>
    </subcellularLocation>
</comment>
<dbReference type="SUPFAM" id="SSF48019">
    <property type="entry name" value="post-AAA+ oligomerization domain-like"/>
    <property type="match status" value="1"/>
</dbReference>
<reference evidence="7 8" key="1">
    <citation type="submission" date="2017-04" db="EMBL/GenBank/DDBJ databases">
        <title>Genome sequencing of [Candida] sorbophila.</title>
        <authorList>
            <person name="Ahn J.O."/>
        </authorList>
    </citation>
    <scope>NUCLEOTIDE SEQUENCE [LARGE SCALE GENOMIC DNA]</scope>
    <source>
        <strain evidence="7 8">DS02</strain>
    </source>
</reference>
<dbReference type="GeneID" id="36517752"/>
<proteinExistence type="inferred from homology"/>
<protein>
    <recommendedName>
        <fullName evidence="5">Replication factor C subunit 5</fullName>
    </recommendedName>
</protein>
<dbReference type="GO" id="GO:0006281">
    <property type="term" value="P:DNA repair"/>
    <property type="evidence" value="ECO:0007669"/>
    <property type="project" value="UniProtKB-ARBA"/>
</dbReference>